<dbReference type="GO" id="GO:0000428">
    <property type="term" value="C:DNA-directed RNA polymerase complex"/>
    <property type="evidence" value="ECO:0007669"/>
    <property type="project" value="UniProtKB-KW"/>
</dbReference>
<accession>A0AAU7QRZ9</accession>
<keyword evidence="3" id="KW-0808">Transferase</keyword>
<feature type="domain" description="RNA polymerase Rpb1" evidence="7">
    <location>
        <begin position="2"/>
        <end position="135"/>
    </location>
</feature>
<dbReference type="EC" id="2.7.7.6" evidence="1"/>
<dbReference type="Gene3D" id="1.10.274.100">
    <property type="entry name" value="RNA polymerase Rpb1, domain 3"/>
    <property type="match status" value="1"/>
</dbReference>
<evidence type="ECO:0000256" key="4">
    <source>
        <dbReference type="ARBA" id="ARBA00022695"/>
    </source>
</evidence>
<evidence type="ECO:0000313" key="8">
    <source>
        <dbReference type="EMBL" id="XBT18598.1"/>
    </source>
</evidence>
<dbReference type="PANTHER" id="PTHR19376:SF54">
    <property type="entry name" value="DNA-DIRECTED RNA POLYMERASE SUBUNIT BETA"/>
    <property type="match status" value="1"/>
</dbReference>
<dbReference type="InterPro" id="IPR045867">
    <property type="entry name" value="DNA-dir_RpoC_beta_prime"/>
</dbReference>
<gene>
    <name evidence="8" type="ORF">ABNO82_00610</name>
</gene>
<dbReference type="GO" id="GO:0003899">
    <property type="term" value="F:DNA-directed RNA polymerase activity"/>
    <property type="evidence" value="ECO:0007669"/>
    <property type="project" value="UniProtKB-EC"/>
</dbReference>
<evidence type="ECO:0000256" key="2">
    <source>
        <dbReference type="ARBA" id="ARBA00022478"/>
    </source>
</evidence>
<dbReference type="SUPFAM" id="SSF64484">
    <property type="entry name" value="beta and beta-prime subunits of DNA dependent RNA-polymerase"/>
    <property type="match status" value="1"/>
</dbReference>
<sequence>MSNGDPILIPSQDMLLGLYYLTKKKKNNKFKKIIFSSNEEVKIAFNNKIIKLHDNIKLKYNNKIIKTTTGRVFFNSKLPKNIKYINTLLKKNKIKKIIKKIYIKNTNYIVTKFLDNIKKLGFNYAYKGGLSFKLDNNLKILKIKKKIINKNNKSIKIINKNYKNKLITKKNKYNKIINI</sequence>
<dbReference type="AlphaFoldDB" id="A0AAU7QRZ9"/>
<comment type="catalytic activity">
    <reaction evidence="6">
        <text>RNA(n) + a ribonucleoside 5'-triphosphate = RNA(n+1) + diphosphate</text>
        <dbReference type="Rhea" id="RHEA:21248"/>
        <dbReference type="Rhea" id="RHEA-COMP:14527"/>
        <dbReference type="Rhea" id="RHEA-COMP:17342"/>
        <dbReference type="ChEBI" id="CHEBI:33019"/>
        <dbReference type="ChEBI" id="CHEBI:61557"/>
        <dbReference type="ChEBI" id="CHEBI:140395"/>
        <dbReference type="EC" id="2.7.7.6"/>
    </reaction>
</comment>
<evidence type="ECO:0000259" key="7">
    <source>
        <dbReference type="Pfam" id="PF04983"/>
    </source>
</evidence>
<dbReference type="PANTHER" id="PTHR19376">
    <property type="entry name" value="DNA-DIRECTED RNA POLYMERASE"/>
    <property type="match status" value="1"/>
</dbReference>
<name>A0AAU7QRZ9_9FLAO</name>
<evidence type="ECO:0000256" key="1">
    <source>
        <dbReference type="ARBA" id="ARBA00012418"/>
    </source>
</evidence>
<keyword evidence="2" id="KW-0240">DNA-directed RNA polymerase</keyword>
<dbReference type="InterPro" id="IPR042102">
    <property type="entry name" value="RNA_pol_Rpb1_3_sf"/>
</dbReference>
<proteinExistence type="predicted"/>
<protein>
    <recommendedName>
        <fullName evidence="1">DNA-directed RNA polymerase</fullName>
        <ecNumber evidence="1">2.7.7.6</ecNumber>
    </recommendedName>
</protein>
<keyword evidence="5" id="KW-0804">Transcription</keyword>
<reference evidence="8" key="1">
    <citation type="submission" date="2024-06" db="EMBL/GenBank/DDBJ databases">
        <title>Diversity, functionality, and evolutionary history of bacterial symbionts in false click beetles (Coleoptera, Throscidae).</title>
        <authorList>
            <person name="Wierz J.C."/>
            <person name="Malm H."/>
            <person name="Kaltenpoth M."/>
            <person name="Engl T."/>
        </authorList>
    </citation>
    <scope>NUCLEOTIDE SEQUENCE</scope>
    <source>
        <strain evidence="8">Tder</strain>
    </source>
</reference>
<dbReference type="Pfam" id="PF04983">
    <property type="entry name" value="RNA_pol_Rpb1_3"/>
    <property type="match status" value="1"/>
</dbReference>
<dbReference type="GO" id="GO:0003677">
    <property type="term" value="F:DNA binding"/>
    <property type="evidence" value="ECO:0007669"/>
    <property type="project" value="InterPro"/>
</dbReference>
<dbReference type="EMBL" id="CP157895">
    <property type="protein sequence ID" value="XBT18598.1"/>
    <property type="molecule type" value="Genomic_DNA"/>
</dbReference>
<evidence type="ECO:0000256" key="3">
    <source>
        <dbReference type="ARBA" id="ARBA00022679"/>
    </source>
</evidence>
<evidence type="ECO:0000256" key="5">
    <source>
        <dbReference type="ARBA" id="ARBA00023163"/>
    </source>
</evidence>
<keyword evidence="4" id="KW-0548">Nucleotidyltransferase</keyword>
<dbReference type="GO" id="GO:0006351">
    <property type="term" value="P:DNA-templated transcription"/>
    <property type="evidence" value="ECO:0007669"/>
    <property type="project" value="InterPro"/>
</dbReference>
<organism evidence="8">
    <name type="scientific">Candidatus Shikimatogenerans sp. Tder</name>
    <dbReference type="NCBI Taxonomy" id="3158566"/>
    <lineage>
        <taxon>Bacteria</taxon>
        <taxon>Pseudomonadati</taxon>
        <taxon>Bacteroidota</taxon>
        <taxon>Flavobacteriia</taxon>
        <taxon>Flavobacteriales</taxon>
        <taxon>Candidatus Shikimatogenerans</taxon>
    </lineage>
</organism>
<evidence type="ECO:0000256" key="6">
    <source>
        <dbReference type="ARBA" id="ARBA00048552"/>
    </source>
</evidence>
<dbReference type="InterPro" id="IPR007066">
    <property type="entry name" value="RNA_pol_Rpb1_3"/>
</dbReference>